<dbReference type="OrthoDB" id="409130at2759"/>
<feature type="signal peptide" evidence="2">
    <location>
        <begin position="1"/>
        <end position="38"/>
    </location>
</feature>
<evidence type="ECO:0000256" key="2">
    <source>
        <dbReference type="SAM" id="SignalP"/>
    </source>
</evidence>
<dbReference type="PANTHER" id="PTHR33946:SF4">
    <property type="entry name" value="COAGULATION FACTOR XI"/>
    <property type="match status" value="1"/>
</dbReference>
<evidence type="ECO:0000313" key="4">
    <source>
        <dbReference type="Proteomes" id="UP000243217"/>
    </source>
</evidence>
<accession>A0A1W0A6D1</accession>
<organism evidence="3 4">
    <name type="scientific">Thraustotheca clavata</name>
    <dbReference type="NCBI Taxonomy" id="74557"/>
    <lineage>
        <taxon>Eukaryota</taxon>
        <taxon>Sar</taxon>
        <taxon>Stramenopiles</taxon>
        <taxon>Oomycota</taxon>
        <taxon>Saprolegniomycetes</taxon>
        <taxon>Saprolegniales</taxon>
        <taxon>Achlyaceae</taxon>
        <taxon>Thraustotheca</taxon>
    </lineage>
</organism>
<feature type="chain" id="PRO_5013003596" description="Secreted protein" evidence="2">
    <location>
        <begin position="39"/>
        <end position="922"/>
    </location>
</feature>
<dbReference type="EMBL" id="JNBS01000408">
    <property type="protein sequence ID" value="OQS05853.1"/>
    <property type="molecule type" value="Genomic_DNA"/>
</dbReference>
<dbReference type="AlphaFoldDB" id="A0A1W0A6D1"/>
<sequence length="922" mass="100604">MCYGLRMSESIKSNVIFTFSWSMLRPLLLLSAALGCVAQSSTPAPTPLVSNPPFKFTAVRSIQGRVISDPATWDDTYKKYGLVMKQHTDTFPERYQAGMDTVNTASVEGALYYLQTEGINQADSVNCLRKSNMSYIWLLDITIVQPTFAIAEYEDNGGVVPEYGTYIAMDGGFCTPVGDQVPLECLTYNGLQYNKNLGQWIGGEKRTTQLKANYNDNVWFSFPNSCYTRRFEQKDEACRKAQHGGLCPLGVQPDGVNCTFSYDVLGYIRIDELVGITSMKSSQTGQNYRDRVEFCKDSKIEYDFSTSKSDLTFWDDPLNPDANANRTKQMIEFYNDMIKSGNYPNMKPLPDLANLTTTNPPCWKNSPRCATATNGCRRKLYSQVCEVCTSPADDCKKPGPGDSAAPHLNKQFQPALPTNAAGVTTVPRAKSGNGTLNNNGAVTAPPAGASSALSNSIALSAILSIKVNLKLHFSIDEPMVRISALLGTFALIHAQTTTAPPASASNSWTMTTVNSIQARVVSDAATWDATNKKFGLVMKQNTVTFPDQYRAAMDTVNTASVEGALFYVQTEGINKQFDVNCMRKTNMSYIWFLNVTIVQPTFAIAEYADNGGVVPEYGKFIAMDNGQCTPLDTKGTMSDECMTLGGLNYHANIGPFIGGEPRKEHLLAKYPDNIWFSYPNSCFTKTFIAKDTKCREAQKGGLCPLGVQPDGIKCTYSFDILGYIRIDELVGITNLTNSQTGQKYKDRVEFCKDSKVEFDFSTMKSDLTFWDNPTDEAANTNRTTKMLELYNNLIKTGTGDAAYMKSLPTAAELTAKNPPCWKNSPICATAEFGCRRKLTAQICEKCTSASPDCKKPTSSDSVPPKLTKAVAPPLPTDASGKTTVPRNPTGAGGNGNAAAAESSASSLVAFTSLIITLAALFA</sequence>
<protein>
    <recommendedName>
        <fullName evidence="5">Secreted protein</fullName>
    </recommendedName>
</protein>
<evidence type="ECO:0008006" key="5">
    <source>
        <dbReference type="Google" id="ProtNLM"/>
    </source>
</evidence>
<keyword evidence="4" id="KW-1185">Reference proteome</keyword>
<keyword evidence="2" id="KW-0732">Signal</keyword>
<evidence type="ECO:0000313" key="3">
    <source>
        <dbReference type="EMBL" id="OQS05853.1"/>
    </source>
</evidence>
<name>A0A1W0A6D1_9STRA</name>
<dbReference type="STRING" id="74557.A0A1W0A6D1"/>
<reference evidence="3 4" key="1">
    <citation type="journal article" date="2014" name="Genome Biol. Evol.">
        <title>The secreted proteins of Achlya hypogyna and Thraustotheca clavata identify the ancestral oomycete secretome and reveal gene acquisitions by horizontal gene transfer.</title>
        <authorList>
            <person name="Misner I."/>
            <person name="Blouin N."/>
            <person name="Leonard G."/>
            <person name="Richards T.A."/>
            <person name="Lane C.E."/>
        </authorList>
    </citation>
    <scope>NUCLEOTIDE SEQUENCE [LARGE SCALE GENOMIC DNA]</scope>
    <source>
        <strain evidence="3 4">ATCC 34112</strain>
    </source>
</reference>
<dbReference type="Proteomes" id="UP000243217">
    <property type="component" value="Unassembled WGS sequence"/>
</dbReference>
<evidence type="ECO:0000256" key="1">
    <source>
        <dbReference type="SAM" id="MobiDB-lite"/>
    </source>
</evidence>
<dbReference type="PANTHER" id="PTHR33946">
    <property type="match status" value="1"/>
</dbReference>
<feature type="region of interest" description="Disordered" evidence="1">
    <location>
        <begin position="848"/>
        <end position="898"/>
    </location>
</feature>
<proteinExistence type="predicted"/>
<comment type="caution">
    <text evidence="3">The sequence shown here is derived from an EMBL/GenBank/DDBJ whole genome shotgun (WGS) entry which is preliminary data.</text>
</comment>
<gene>
    <name evidence="3" type="ORF">THRCLA_02057</name>
</gene>